<reference evidence="2" key="1">
    <citation type="submission" date="2020-05" db="EMBL/GenBank/DDBJ databases">
        <title>Mycena genomes resolve the evolution of fungal bioluminescence.</title>
        <authorList>
            <person name="Tsai I.J."/>
        </authorList>
    </citation>
    <scope>NUCLEOTIDE SEQUENCE</scope>
    <source>
        <strain evidence="2">110903Hualien_Pintung</strain>
    </source>
</reference>
<organism evidence="2 3">
    <name type="scientific">Mycena chlorophos</name>
    <name type="common">Agaric fungus</name>
    <name type="synonym">Agaricus chlorophos</name>
    <dbReference type="NCBI Taxonomy" id="658473"/>
    <lineage>
        <taxon>Eukaryota</taxon>
        <taxon>Fungi</taxon>
        <taxon>Dikarya</taxon>
        <taxon>Basidiomycota</taxon>
        <taxon>Agaricomycotina</taxon>
        <taxon>Agaricomycetes</taxon>
        <taxon>Agaricomycetidae</taxon>
        <taxon>Agaricales</taxon>
        <taxon>Marasmiineae</taxon>
        <taxon>Mycenaceae</taxon>
        <taxon>Mycena</taxon>
    </lineage>
</organism>
<name>A0A8H6SKJ7_MYCCL</name>
<accession>A0A8H6SKJ7</accession>
<gene>
    <name evidence="2" type="ORF">HMN09_00935500</name>
</gene>
<comment type="caution">
    <text evidence="2">The sequence shown here is derived from an EMBL/GenBank/DDBJ whole genome shotgun (WGS) entry which is preliminary data.</text>
</comment>
<sequence length="258" mass="28216">MKFHWPRIFRRRRTTSTGAGDSPKVKVLRSSHSSPDLPLSKPDNNFPAGVAQPVASMTLPGNERTEMPVPHPAEAPGAPAQVQMPVPQINVLDIPSAPANVVFPATPGTPGTLGIPDELDMWHGVQGARSKGKVEKGMDQMDKDAQVVKNRLSDAHNAVSFVKDLASNELVQDIGKKVLAGIPQLMNGLEELSKVHPFIRGNDEDPDMYTVLPDDWMTAYLLPKRLRYLQRAMDLDTSGSITVSEVNAFSDARPADWR</sequence>
<evidence type="ECO:0000313" key="2">
    <source>
        <dbReference type="EMBL" id="KAF7300510.1"/>
    </source>
</evidence>
<evidence type="ECO:0000313" key="3">
    <source>
        <dbReference type="Proteomes" id="UP000613580"/>
    </source>
</evidence>
<dbReference type="Proteomes" id="UP000613580">
    <property type="component" value="Unassembled WGS sequence"/>
</dbReference>
<dbReference type="AlphaFoldDB" id="A0A8H6SKJ7"/>
<dbReference type="PROSITE" id="PS00018">
    <property type="entry name" value="EF_HAND_1"/>
    <property type="match status" value="1"/>
</dbReference>
<evidence type="ECO:0008006" key="4">
    <source>
        <dbReference type="Google" id="ProtNLM"/>
    </source>
</evidence>
<keyword evidence="3" id="KW-1185">Reference proteome</keyword>
<dbReference type="OrthoDB" id="3056649at2759"/>
<proteinExistence type="predicted"/>
<evidence type="ECO:0000256" key="1">
    <source>
        <dbReference type="SAM" id="MobiDB-lite"/>
    </source>
</evidence>
<dbReference type="EMBL" id="JACAZE010000013">
    <property type="protein sequence ID" value="KAF7300510.1"/>
    <property type="molecule type" value="Genomic_DNA"/>
</dbReference>
<protein>
    <recommendedName>
        <fullName evidence="4">EF-hand domain-containing protein</fullName>
    </recommendedName>
</protein>
<feature type="region of interest" description="Disordered" evidence="1">
    <location>
        <begin position="1"/>
        <end position="51"/>
    </location>
</feature>
<dbReference type="InterPro" id="IPR018247">
    <property type="entry name" value="EF_Hand_1_Ca_BS"/>
</dbReference>
<feature type="compositionally biased region" description="Basic residues" evidence="1">
    <location>
        <begin position="1"/>
        <end position="14"/>
    </location>
</feature>